<gene>
    <name evidence="2" type="ORF">MNBD_NITROSPINAE03-1819</name>
</gene>
<organism evidence="2">
    <name type="scientific">hydrothermal vent metagenome</name>
    <dbReference type="NCBI Taxonomy" id="652676"/>
    <lineage>
        <taxon>unclassified sequences</taxon>
        <taxon>metagenomes</taxon>
        <taxon>ecological metagenomes</taxon>
    </lineage>
</organism>
<feature type="region of interest" description="Disordered" evidence="1">
    <location>
        <begin position="20"/>
        <end position="43"/>
    </location>
</feature>
<accession>A0A3B1BMY6</accession>
<protein>
    <submittedName>
        <fullName evidence="2">Uncharacterized protein</fullName>
    </submittedName>
</protein>
<name>A0A3B1BMY6_9ZZZZ</name>
<evidence type="ECO:0000313" key="2">
    <source>
        <dbReference type="EMBL" id="VAX19716.1"/>
    </source>
</evidence>
<dbReference type="AlphaFoldDB" id="A0A3B1BMY6"/>
<evidence type="ECO:0000256" key="1">
    <source>
        <dbReference type="SAM" id="MobiDB-lite"/>
    </source>
</evidence>
<dbReference type="EMBL" id="UOGB01000156">
    <property type="protein sequence ID" value="VAX19716.1"/>
    <property type="molecule type" value="Genomic_DNA"/>
</dbReference>
<sequence length="43" mass="4853">RREPLTIGFVAKMDEMVSHKEAGANSRKRMGTYVEDNLDTPTT</sequence>
<reference evidence="2" key="1">
    <citation type="submission" date="2018-06" db="EMBL/GenBank/DDBJ databases">
        <authorList>
            <person name="Zhirakovskaya E."/>
        </authorList>
    </citation>
    <scope>NUCLEOTIDE SEQUENCE</scope>
</reference>
<feature type="non-terminal residue" evidence="2">
    <location>
        <position position="1"/>
    </location>
</feature>
<proteinExistence type="predicted"/>